<comment type="caution">
    <text evidence="3">The sequence shown here is derived from an EMBL/GenBank/DDBJ whole genome shotgun (WGS) entry which is preliminary data.</text>
</comment>
<organism evidence="3 4">
    <name type="scientific">Streptomyces caniscabiei</name>
    <dbReference type="NCBI Taxonomy" id="2746961"/>
    <lineage>
        <taxon>Bacteria</taxon>
        <taxon>Bacillati</taxon>
        <taxon>Actinomycetota</taxon>
        <taxon>Actinomycetes</taxon>
        <taxon>Kitasatosporales</taxon>
        <taxon>Streptomycetaceae</taxon>
        <taxon>Streptomyces</taxon>
    </lineage>
</organism>
<evidence type="ECO:0000259" key="2">
    <source>
        <dbReference type="Pfam" id="PF13400"/>
    </source>
</evidence>
<keyword evidence="1" id="KW-1133">Transmembrane helix</keyword>
<accession>A0A927L2W3</accession>
<dbReference type="EMBL" id="JACYXT010000002">
    <property type="protein sequence ID" value="MBD9722889.1"/>
    <property type="molecule type" value="Genomic_DNA"/>
</dbReference>
<feature type="domain" description="Putative Flp pilus-assembly TadG-like N-terminal" evidence="2">
    <location>
        <begin position="17"/>
        <end position="56"/>
    </location>
</feature>
<sequence length="204" mass="21222">MAERLRGDRGSTLPIYIWLTAILLFAALAFFAFAQAASARNGAQSAADAAALAAAQEAREELLLDLGDAIDAGDKDWLDWLDLPAEQLPADEATLAAEQLAAANNSTVQGGAVVTEVGGFPGFQVAVETDYTVGDSIIPGTESLTAVARATAIIQPRCDFDVSADPAKPVALDCDGQPVDIDPGNFDPDDLPDASVMFSVRLAD</sequence>
<evidence type="ECO:0000313" key="4">
    <source>
        <dbReference type="Proteomes" id="UP000661025"/>
    </source>
</evidence>
<name>A0A927L2W3_9ACTN</name>
<dbReference type="Proteomes" id="UP000661025">
    <property type="component" value="Unassembled WGS sequence"/>
</dbReference>
<keyword evidence="1" id="KW-0812">Transmembrane</keyword>
<dbReference type="InterPro" id="IPR028087">
    <property type="entry name" value="Tad_N"/>
</dbReference>
<proteinExistence type="predicted"/>
<evidence type="ECO:0000313" key="3">
    <source>
        <dbReference type="EMBL" id="MBD9722889.1"/>
    </source>
</evidence>
<reference evidence="3" key="1">
    <citation type="submission" date="2020-09" db="EMBL/GenBank/DDBJ databases">
        <title>Streptomyces canutascabiei sp. nov., which causes potato common scab and is distributed across the world.</title>
        <authorList>
            <person name="Nguyen H.P."/>
            <person name="Weisberg A.J."/>
            <person name="Chang J.H."/>
            <person name="Clarke C.R."/>
        </authorList>
    </citation>
    <scope>NUCLEOTIDE SEQUENCE</scope>
    <source>
        <strain evidence="3">ID-01-6.2a</strain>
    </source>
</reference>
<dbReference type="Pfam" id="PF13400">
    <property type="entry name" value="Tad"/>
    <property type="match status" value="1"/>
</dbReference>
<gene>
    <name evidence="3" type="ORF">IHE70_06465</name>
</gene>
<feature type="transmembrane region" description="Helical" evidence="1">
    <location>
        <begin position="15"/>
        <end position="34"/>
    </location>
</feature>
<dbReference type="AlphaFoldDB" id="A0A927L2W3"/>
<evidence type="ECO:0000256" key="1">
    <source>
        <dbReference type="SAM" id="Phobius"/>
    </source>
</evidence>
<keyword evidence="1" id="KW-0472">Membrane</keyword>
<protein>
    <recommendedName>
        <fullName evidence="2">Putative Flp pilus-assembly TadG-like N-terminal domain-containing protein</fullName>
    </recommendedName>
</protein>